<feature type="transmembrane region" description="Helical" evidence="1">
    <location>
        <begin position="67"/>
        <end position="94"/>
    </location>
</feature>
<sequence>MELQLIATALLLVGVFLVAIKVLKTMFEVATVAAISGAFYTFMAVSFDFPLNLQTVLGFAGLGTGLYVAYSILLPLLGLGWDVLTVPVDVATWVSSKYKGFKKSRRLSKIESTLKDHDQKLKDEDSGKKTKEVVLDKVKEKKEESSSQD</sequence>
<dbReference type="RefSeq" id="WP_347722305.1">
    <property type="nucleotide sequence ID" value="NZ_CP104395.1"/>
</dbReference>
<keyword evidence="1" id="KW-0472">Membrane</keyword>
<organism evidence="2 3">
    <name type="scientific">Candidatus Nanohalococcus occultus</name>
    <dbReference type="NCBI Taxonomy" id="2978047"/>
    <lineage>
        <taxon>Archaea</taxon>
        <taxon>Candidatus Nanohalarchaeota</taxon>
        <taxon>Candidatus Nanohalarchaeota incertae sedis</taxon>
        <taxon>Candidatus Nanohalococcus</taxon>
    </lineage>
</organism>
<feature type="transmembrane region" description="Helical" evidence="1">
    <location>
        <begin position="30"/>
        <end position="47"/>
    </location>
</feature>
<keyword evidence="3" id="KW-1185">Reference proteome</keyword>
<name>A0ABY8CG34_9ARCH</name>
<evidence type="ECO:0000256" key="1">
    <source>
        <dbReference type="SAM" id="Phobius"/>
    </source>
</evidence>
<keyword evidence="1" id="KW-1133">Transmembrane helix</keyword>
<evidence type="ECO:0000313" key="3">
    <source>
        <dbReference type="Proteomes" id="UP001218034"/>
    </source>
</evidence>
<protein>
    <submittedName>
        <fullName evidence="2">Uncharacterized protein</fullName>
    </submittedName>
</protein>
<gene>
    <name evidence="2" type="ORF">SVXNc_0411</name>
</gene>
<proteinExistence type="predicted"/>
<dbReference type="EMBL" id="CP104395">
    <property type="protein sequence ID" value="WEL19435.1"/>
    <property type="molecule type" value="Genomic_DNA"/>
</dbReference>
<keyword evidence="1" id="KW-0812">Transmembrane</keyword>
<feature type="transmembrane region" description="Helical" evidence="1">
    <location>
        <begin position="6"/>
        <end position="23"/>
    </location>
</feature>
<reference evidence="2 3" key="1">
    <citation type="submission" date="2022-09" db="EMBL/GenBank/DDBJ databases">
        <title>Xylan utilization by haloarchaea-nanohaloarchaea associations.</title>
        <authorList>
            <person name="Yakimov M."/>
        </authorList>
    </citation>
    <scope>NUCLEOTIDE SEQUENCE [LARGE SCALE GENOMIC DNA]</scope>
    <source>
        <strain evidence="2 3">SVXNc</strain>
    </source>
</reference>
<evidence type="ECO:0000313" key="2">
    <source>
        <dbReference type="EMBL" id="WEL19435.1"/>
    </source>
</evidence>
<accession>A0ABY8CG34</accession>
<dbReference type="GeneID" id="90589847"/>
<dbReference type="Proteomes" id="UP001218034">
    <property type="component" value="Chromosome"/>
</dbReference>